<reference evidence="2" key="1">
    <citation type="submission" date="2015-10" db="EMBL/GenBank/DDBJ databases">
        <authorList>
            <person name="Luecker S."/>
            <person name="Luecker S."/>
        </authorList>
    </citation>
    <scope>NUCLEOTIDE SEQUENCE [LARGE SCALE GENOMIC DNA]</scope>
</reference>
<dbReference type="AlphaFoldDB" id="A0A0S4LF77"/>
<protein>
    <submittedName>
        <fullName evidence="1">Uncharacterized protein</fullName>
    </submittedName>
</protein>
<dbReference type="Proteomes" id="UP000198736">
    <property type="component" value="Unassembled WGS sequence"/>
</dbReference>
<organism evidence="1 2">
    <name type="scientific">Candidatus Nitrospira nitrificans</name>
    <dbReference type="NCBI Taxonomy" id="1742973"/>
    <lineage>
        <taxon>Bacteria</taxon>
        <taxon>Pseudomonadati</taxon>
        <taxon>Nitrospirota</taxon>
        <taxon>Nitrospiria</taxon>
        <taxon>Nitrospirales</taxon>
        <taxon>Nitrospiraceae</taxon>
        <taxon>Nitrospira</taxon>
    </lineage>
</organism>
<accession>A0A0S4LF77</accession>
<keyword evidence="2" id="KW-1185">Reference proteome</keyword>
<evidence type="ECO:0000313" key="1">
    <source>
        <dbReference type="EMBL" id="CUS35529.1"/>
    </source>
</evidence>
<sequence length="83" mass="9287">MVLWQDPDAHVPGQCALGEGKNPSGVNPVRTRCLSDEVLTYTHAYSSVPLHFRSRDSVAPRTSLNPFGYPESKAIRLLRPLRR</sequence>
<evidence type="ECO:0000313" key="2">
    <source>
        <dbReference type="Proteomes" id="UP000198736"/>
    </source>
</evidence>
<dbReference type="STRING" id="1742973.COMA2_20316"/>
<proteinExistence type="predicted"/>
<name>A0A0S4LF77_9BACT</name>
<gene>
    <name evidence="1" type="ORF">COMA2_20316</name>
</gene>
<dbReference type="EMBL" id="CZPZ01000012">
    <property type="protein sequence ID" value="CUS35529.1"/>
    <property type="molecule type" value="Genomic_DNA"/>
</dbReference>